<organism evidence="2 3">
    <name type="scientific">Aquamicrobium zhengzhouense</name>
    <dbReference type="NCBI Taxonomy" id="2781738"/>
    <lineage>
        <taxon>Bacteria</taxon>
        <taxon>Pseudomonadati</taxon>
        <taxon>Pseudomonadota</taxon>
        <taxon>Alphaproteobacteria</taxon>
        <taxon>Hyphomicrobiales</taxon>
        <taxon>Phyllobacteriaceae</taxon>
        <taxon>Aquamicrobium</taxon>
    </lineage>
</organism>
<comment type="caution">
    <text evidence="2">The sequence shown here is derived from an EMBL/GenBank/DDBJ whole genome shotgun (WGS) entry which is preliminary data.</text>
</comment>
<dbReference type="InterPro" id="IPR024408">
    <property type="entry name" value="Muramidase"/>
</dbReference>
<reference evidence="2 3" key="1">
    <citation type="submission" date="2020-10" db="EMBL/GenBank/DDBJ databases">
        <title>Aquamicrobium zhengzhouensis sp. nov., a exopolysaccharide producing bacterium isolated from farmland soil.</title>
        <authorList>
            <person name="Wang X."/>
        </authorList>
    </citation>
    <scope>NUCLEOTIDE SEQUENCE [LARGE SCALE GENOMIC DNA]</scope>
    <source>
        <strain evidence="3">cd-1</strain>
    </source>
</reference>
<name>A0ABS0S8S3_9HYPH</name>
<feature type="domain" description="N-acetylmuramidase" evidence="1">
    <location>
        <begin position="22"/>
        <end position="193"/>
    </location>
</feature>
<evidence type="ECO:0000313" key="3">
    <source>
        <dbReference type="Proteomes" id="UP000601789"/>
    </source>
</evidence>
<keyword evidence="3" id="KW-1185">Reference proteome</keyword>
<evidence type="ECO:0000259" key="1">
    <source>
        <dbReference type="Pfam" id="PF11860"/>
    </source>
</evidence>
<sequence length="236" mass="26316">MMQDEAMRQAIAEVARTLKVPPAAFAAVVKVECGGRAHALVRGRKEPMIRFEGHYFDRRLSGVKRERARSEGLSSPQVGGVPNPASQTARWNLLARAAQIDRKAAYEATSWGVGQVMGAHWAWLGYGSVDSFVDEARNGLSGQLRVMAKYISQAGLAPALQKQEWADFARGYNGPGYRRNRYDARLAAAYEKYADTDFDFQVPTVPELVRQQLPGTTTSMFNIPIRFFAALFSRRR</sequence>
<dbReference type="Proteomes" id="UP000601789">
    <property type="component" value="Unassembled WGS sequence"/>
</dbReference>
<dbReference type="Pfam" id="PF11860">
    <property type="entry name" value="Muramidase"/>
    <property type="match status" value="1"/>
</dbReference>
<proteinExistence type="predicted"/>
<dbReference type="EMBL" id="JADGMQ010000002">
    <property type="protein sequence ID" value="MBI1619694.1"/>
    <property type="molecule type" value="Genomic_DNA"/>
</dbReference>
<gene>
    <name evidence="2" type="ORF">IOD40_03325</name>
</gene>
<accession>A0ABS0S8S3</accession>
<dbReference type="RefSeq" id="WP_198474337.1">
    <property type="nucleotide sequence ID" value="NZ_JADGMQ010000002.1"/>
</dbReference>
<evidence type="ECO:0000313" key="2">
    <source>
        <dbReference type="EMBL" id="MBI1619694.1"/>
    </source>
</evidence>
<protein>
    <submittedName>
        <fullName evidence="2">N-acetylmuramidase family protein</fullName>
    </submittedName>
</protein>